<accession>A0A481Z2I6</accession>
<dbReference type="SUPFAM" id="SSF54236">
    <property type="entry name" value="Ubiquitin-like"/>
    <property type="match status" value="1"/>
</dbReference>
<dbReference type="EMBL" id="MK500446">
    <property type="protein sequence ID" value="QBK89903.1"/>
    <property type="molecule type" value="Genomic_DNA"/>
</dbReference>
<gene>
    <name evidence="2" type="ORF">LCPAC101_01860</name>
</gene>
<reference evidence="2" key="1">
    <citation type="journal article" date="2019" name="MBio">
        <title>Virus Genomes from Deep Sea Sediments Expand the Ocean Megavirome and Support Independent Origins of Viral Gigantism.</title>
        <authorList>
            <person name="Backstrom D."/>
            <person name="Yutin N."/>
            <person name="Jorgensen S.L."/>
            <person name="Dharamshi J."/>
            <person name="Homa F."/>
            <person name="Zaremba-Niedwiedzka K."/>
            <person name="Spang A."/>
            <person name="Wolf Y.I."/>
            <person name="Koonin E.V."/>
            <person name="Ettema T.J."/>
        </authorList>
    </citation>
    <scope>NUCLEOTIDE SEQUENCE</scope>
</reference>
<feature type="domain" description="Rad60/SUMO-like" evidence="1">
    <location>
        <begin position="4"/>
        <end position="67"/>
    </location>
</feature>
<sequence>MISFFIKNNNGENVMFLVNGTTEWSCVEKAYRDRQCVGLGNFVYNGVTLNSDTTVNEIGIQDEDVIQFINGVISYESHMQLTRLRMRSYIYRKSLEYV</sequence>
<name>A0A481Z2I6_9VIRU</name>
<dbReference type="Gene3D" id="3.10.20.90">
    <property type="entry name" value="Phosphatidylinositol 3-kinase Catalytic Subunit, Chain A, domain 1"/>
    <property type="match status" value="1"/>
</dbReference>
<dbReference type="InterPro" id="IPR029071">
    <property type="entry name" value="Ubiquitin-like_domsf"/>
</dbReference>
<dbReference type="Pfam" id="PF11976">
    <property type="entry name" value="Rad60-SLD"/>
    <property type="match status" value="1"/>
</dbReference>
<organism evidence="2">
    <name type="scientific">Pithovirus LCPAC101</name>
    <dbReference type="NCBI Taxonomy" id="2506586"/>
    <lineage>
        <taxon>Viruses</taxon>
        <taxon>Pithoviruses</taxon>
    </lineage>
</organism>
<proteinExistence type="predicted"/>
<evidence type="ECO:0000259" key="1">
    <source>
        <dbReference type="Pfam" id="PF11976"/>
    </source>
</evidence>
<evidence type="ECO:0000313" key="2">
    <source>
        <dbReference type="EMBL" id="QBK89903.1"/>
    </source>
</evidence>
<protein>
    <submittedName>
        <fullName evidence="2">Ubiquitin-2 like Rad60 SUMO-like protein</fullName>
    </submittedName>
</protein>
<dbReference type="InterPro" id="IPR022617">
    <property type="entry name" value="Rad60/SUMO-like_dom"/>
</dbReference>